<keyword evidence="2" id="KW-1133">Transmembrane helix</keyword>
<evidence type="ECO:0000313" key="4">
    <source>
        <dbReference type="Proteomes" id="UP001159427"/>
    </source>
</evidence>
<feature type="transmembrane region" description="Helical" evidence="2">
    <location>
        <begin position="94"/>
        <end position="114"/>
    </location>
</feature>
<name>A0ABN8T1N6_9CNID</name>
<keyword evidence="2" id="KW-0812">Transmembrane</keyword>
<dbReference type="PANTHER" id="PTHR11388:SF100">
    <property type="entry name" value="SOLUTE CARRIER ORGANIC ANION TRANSPORTER FAMILY MEMBER 4A1"/>
    <property type="match status" value="1"/>
</dbReference>
<keyword evidence="2" id="KW-0472">Membrane</keyword>
<evidence type="ECO:0008006" key="5">
    <source>
        <dbReference type="Google" id="ProtNLM"/>
    </source>
</evidence>
<dbReference type="InterPro" id="IPR004156">
    <property type="entry name" value="OATP"/>
</dbReference>
<dbReference type="SUPFAM" id="SSF103473">
    <property type="entry name" value="MFS general substrate transporter"/>
    <property type="match status" value="1"/>
</dbReference>
<evidence type="ECO:0000256" key="2">
    <source>
        <dbReference type="SAM" id="Phobius"/>
    </source>
</evidence>
<dbReference type="EMBL" id="CALNXI010005279">
    <property type="protein sequence ID" value="CAH3197364.1"/>
    <property type="molecule type" value="Genomic_DNA"/>
</dbReference>
<feature type="transmembrane region" description="Helical" evidence="2">
    <location>
        <begin position="121"/>
        <end position="143"/>
    </location>
</feature>
<comment type="caution">
    <text evidence="3">The sequence shown here is derived from an EMBL/GenBank/DDBJ whole genome shotgun (WGS) entry which is preliminary data.</text>
</comment>
<feature type="non-terminal residue" evidence="3">
    <location>
        <position position="1"/>
    </location>
</feature>
<dbReference type="InterPro" id="IPR036259">
    <property type="entry name" value="MFS_trans_sf"/>
</dbReference>
<protein>
    <recommendedName>
        <fullName evidence="5">Major facilitator superfamily (MFS) profile domain-containing protein</fullName>
    </recommendedName>
</protein>
<gene>
    <name evidence="3" type="ORF">PEVE_00034638</name>
</gene>
<accession>A0ABN8T1N6</accession>
<keyword evidence="1" id="KW-1015">Disulfide bond</keyword>
<feature type="transmembrane region" description="Helical" evidence="2">
    <location>
        <begin position="54"/>
        <end position="74"/>
    </location>
</feature>
<proteinExistence type="predicted"/>
<feature type="transmembrane region" description="Helical" evidence="2">
    <location>
        <begin position="191"/>
        <end position="213"/>
    </location>
</feature>
<evidence type="ECO:0000313" key="3">
    <source>
        <dbReference type="EMBL" id="CAH3197364.1"/>
    </source>
</evidence>
<dbReference type="Proteomes" id="UP001159427">
    <property type="component" value="Unassembled WGS sequence"/>
</dbReference>
<dbReference type="PANTHER" id="PTHR11388">
    <property type="entry name" value="ORGANIC ANION TRANSPORTER"/>
    <property type="match status" value="1"/>
</dbReference>
<dbReference type="Pfam" id="PF03137">
    <property type="entry name" value="OATP"/>
    <property type="match status" value="1"/>
</dbReference>
<keyword evidence="4" id="KW-1185">Reference proteome</keyword>
<evidence type="ECO:0000256" key="1">
    <source>
        <dbReference type="ARBA" id="ARBA00023157"/>
    </source>
</evidence>
<sequence length="242" mass="26510">IGNRVSDYNLCGIVVLLYRSTSPNMDDENEEKRLSYGWLQIRPRWLQFLNTPKWFLFFLSQYFFTQSIVVNGIFPGSISTIEKRFGFTSYMSGMLASSYDVAALVVTPLISYLGGSRKKPVFCAWGLFIMGVGFFVFALPHFISPPYEADANLGLNGTMKAASKASKVCAGDGNYYGENDDCAKEAGGNGLYYALFILGMVVMGCGCTPMYALGIPYLDENVKAKVSPMYVGIFAASGIAGK</sequence>
<dbReference type="Gene3D" id="1.20.1250.20">
    <property type="entry name" value="MFS general substrate transporter like domains"/>
    <property type="match status" value="1"/>
</dbReference>
<reference evidence="3 4" key="1">
    <citation type="submission" date="2022-05" db="EMBL/GenBank/DDBJ databases">
        <authorList>
            <consortium name="Genoscope - CEA"/>
            <person name="William W."/>
        </authorList>
    </citation>
    <scope>NUCLEOTIDE SEQUENCE [LARGE SCALE GENOMIC DNA]</scope>
</reference>
<organism evidence="3 4">
    <name type="scientific">Porites evermanni</name>
    <dbReference type="NCBI Taxonomy" id="104178"/>
    <lineage>
        <taxon>Eukaryota</taxon>
        <taxon>Metazoa</taxon>
        <taxon>Cnidaria</taxon>
        <taxon>Anthozoa</taxon>
        <taxon>Hexacorallia</taxon>
        <taxon>Scleractinia</taxon>
        <taxon>Fungiina</taxon>
        <taxon>Poritidae</taxon>
        <taxon>Porites</taxon>
    </lineage>
</organism>